<dbReference type="SUPFAM" id="SSF48452">
    <property type="entry name" value="TPR-like"/>
    <property type="match status" value="1"/>
</dbReference>
<dbReference type="GO" id="GO:0006508">
    <property type="term" value="P:proteolysis"/>
    <property type="evidence" value="ECO:0007669"/>
    <property type="project" value="InterPro"/>
</dbReference>
<comment type="caution">
    <text evidence="5">The sequence shown here is derived from an EMBL/GenBank/DDBJ whole genome shotgun (WGS) entry which is preliminary data.</text>
</comment>
<accession>X6N040</accession>
<dbReference type="AlphaFoldDB" id="X6N040"/>
<dbReference type="PROSITE" id="PS50005">
    <property type="entry name" value="TPR"/>
    <property type="match status" value="3"/>
</dbReference>
<dbReference type="SUPFAM" id="SSF52129">
    <property type="entry name" value="Caspase-like"/>
    <property type="match status" value="1"/>
</dbReference>
<evidence type="ECO:0000256" key="1">
    <source>
        <dbReference type="ARBA" id="ARBA00022737"/>
    </source>
</evidence>
<proteinExistence type="predicted"/>
<dbReference type="EMBL" id="ASPP01013442">
    <property type="protein sequence ID" value="ETO19650.1"/>
    <property type="molecule type" value="Genomic_DNA"/>
</dbReference>
<dbReference type="InterPro" id="IPR011990">
    <property type="entry name" value="TPR-like_helical_dom_sf"/>
</dbReference>
<sequence length="631" mass="71906">MKYEQRPYLEDAKQDLHSLQALFKERFGYEVLSTYALENPNTETLNLDRLNEFLLSQLSKLSETAKDGHGYDGLIFVWCGYGGTGDTLITSDNHVKALKDIQEEIVRKSYHFVQKPKIFIDIVWDGNDSIQKDIYGNMDNDTFVIVANIVSKSVSDKSVGAPKKRGSHFVEALCQSIQTNGNSNLNAAIQQSMRIAQCQEQQREICEIVSMIHCDVILIPNAHCGSIETLNLKKHWNRNWRQANAVAATMVEQMMNKREQGVIVVTNNMSERRNKSDDASSFLTFVNDNKAEKKIFGVYCTYVIKKKCVVLDVDVDGNVYAVDCEIQCKGQTNISSQLFVTSGALVDAHLQQCVAPIQWNTKIHHDIPVQLQELEYKEEECSDKQLFDDALVHLQKHLQLCIDGFGLDHLFIAVSYNLIALAYDNKGCYDEAVEAFEKALKIVSNAPEINYDFIAQLHHNLAITYDNKHQSDKSIECYETSLQIRLNIFGSCHVDVAYSYYNMALVYSNKGQYDKSIEFCERSLKIRLDIFGTHHDDVANSYHVLGNGHFMKAQYDKAVEYYGMALKIKTNMSETTDAAIGDLNWNLGLAFEEKAEKEIARKYYEEAWKAYSMLLGEWHEKTLRAKESVSE</sequence>
<dbReference type="Gene3D" id="1.25.40.10">
    <property type="entry name" value="Tetratricopeptide repeat domain"/>
    <property type="match status" value="2"/>
</dbReference>
<keyword evidence="1" id="KW-0677">Repeat</keyword>
<evidence type="ECO:0000313" key="5">
    <source>
        <dbReference type="EMBL" id="ETO19650.1"/>
    </source>
</evidence>
<dbReference type="PANTHER" id="PTHR45641:SF1">
    <property type="entry name" value="AAA+ ATPASE DOMAIN-CONTAINING PROTEIN"/>
    <property type="match status" value="1"/>
</dbReference>
<dbReference type="SMART" id="SM00028">
    <property type="entry name" value="TPR"/>
    <property type="match status" value="5"/>
</dbReference>
<dbReference type="Pfam" id="PF00656">
    <property type="entry name" value="Peptidase_C14"/>
    <property type="match status" value="1"/>
</dbReference>
<dbReference type="Proteomes" id="UP000023152">
    <property type="component" value="Unassembled WGS sequence"/>
</dbReference>
<name>X6N040_RETFI</name>
<evidence type="ECO:0000256" key="2">
    <source>
        <dbReference type="ARBA" id="ARBA00022803"/>
    </source>
</evidence>
<evidence type="ECO:0000256" key="3">
    <source>
        <dbReference type="PROSITE-ProRule" id="PRU00339"/>
    </source>
</evidence>
<dbReference type="GO" id="GO:0004197">
    <property type="term" value="F:cysteine-type endopeptidase activity"/>
    <property type="evidence" value="ECO:0007669"/>
    <property type="project" value="InterPro"/>
</dbReference>
<evidence type="ECO:0000313" key="6">
    <source>
        <dbReference type="Proteomes" id="UP000023152"/>
    </source>
</evidence>
<dbReference type="OrthoDB" id="771227at2759"/>
<feature type="repeat" description="TPR" evidence="3">
    <location>
        <begin position="497"/>
        <end position="530"/>
    </location>
</feature>
<dbReference type="PANTHER" id="PTHR45641">
    <property type="entry name" value="TETRATRICOPEPTIDE REPEAT PROTEIN (AFU_ORTHOLOGUE AFUA_6G03870)"/>
    <property type="match status" value="1"/>
</dbReference>
<dbReference type="Gene3D" id="3.40.50.1460">
    <property type="match status" value="1"/>
</dbReference>
<feature type="repeat" description="TPR" evidence="3">
    <location>
        <begin position="539"/>
        <end position="572"/>
    </location>
</feature>
<keyword evidence="6" id="KW-1185">Reference proteome</keyword>
<dbReference type="InterPro" id="IPR019734">
    <property type="entry name" value="TPR_rpt"/>
</dbReference>
<gene>
    <name evidence="5" type="ORF">RFI_17580</name>
</gene>
<evidence type="ECO:0000259" key="4">
    <source>
        <dbReference type="Pfam" id="PF00656"/>
    </source>
</evidence>
<keyword evidence="2 3" id="KW-0802">TPR repeat</keyword>
<dbReference type="InterPro" id="IPR029030">
    <property type="entry name" value="Caspase-like_dom_sf"/>
</dbReference>
<dbReference type="InterPro" id="IPR011600">
    <property type="entry name" value="Pept_C14_caspase"/>
</dbReference>
<reference evidence="5 6" key="1">
    <citation type="journal article" date="2013" name="Curr. Biol.">
        <title>The Genome of the Foraminiferan Reticulomyxa filosa.</title>
        <authorList>
            <person name="Glockner G."/>
            <person name="Hulsmann N."/>
            <person name="Schleicher M."/>
            <person name="Noegel A.A."/>
            <person name="Eichinger L."/>
            <person name="Gallinger C."/>
            <person name="Pawlowski J."/>
            <person name="Sierra R."/>
            <person name="Euteneuer U."/>
            <person name="Pillet L."/>
            <person name="Moustafa A."/>
            <person name="Platzer M."/>
            <person name="Groth M."/>
            <person name="Szafranski K."/>
            <person name="Schliwa M."/>
        </authorList>
    </citation>
    <scope>NUCLEOTIDE SEQUENCE [LARGE SCALE GENOMIC DNA]</scope>
</reference>
<organism evidence="5 6">
    <name type="scientific">Reticulomyxa filosa</name>
    <dbReference type="NCBI Taxonomy" id="46433"/>
    <lineage>
        <taxon>Eukaryota</taxon>
        <taxon>Sar</taxon>
        <taxon>Rhizaria</taxon>
        <taxon>Retaria</taxon>
        <taxon>Foraminifera</taxon>
        <taxon>Monothalamids</taxon>
        <taxon>Reticulomyxidae</taxon>
        <taxon>Reticulomyxa</taxon>
    </lineage>
</organism>
<feature type="domain" description="Peptidase C14 caspase" evidence="4">
    <location>
        <begin position="3"/>
        <end position="209"/>
    </location>
</feature>
<feature type="repeat" description="TPR" evidence="3">
    <location>
        <begin position="413"/>
        <end position="446"/>
    </location>
</feature>
<protein>
    <recommendedName>
        <fullName evidence="4">Peptidase C14 caspase domain-containing protein</fullName>
    </recommendedName>
</protein>
<dbReference type="Pfam" id="PF13424">
    <property type="entry name" value="TPR_12"/>
    <property type="match status" value="2"/>
</dbReference>